<sequence length="36" mass="4109">MHMSMKFCVDPNLWCGSYGPFTQNPLRHHLADIGGF</sequence>
<proteinExistence type="predicted"/>
<reference evidence="1" key="2">
    <citation type="journal article" date="2015" name="Fish Shellfish Immunol.">
        <title>Early steps in the European eel (Anguilla anguilla)-Vibrio vulnificus interaction in the gills: Role of the RtxA13 toxin.</title>
        <authorList>
            <person name="Callol A."/>
            <person name="Pajuelo D."/>
            <person name="Ebbesson L."/>
            <person name="Teles M."/>
            <person name="MacKenzie S."/>
            <person name="Amaro C."/>
        </authorList>
    </citation>
    <scope>NUCLEOTIDE SEQUENCE</scope>
</reference>
<evidence type="ECO:0000313" key="1">
    <source>
        <dbReference type="EMBL" id="JAH75822.1"/>
    </source>
</evidence>
<name>A0A0E9VCP6_ANGAN</name>
<dbReference type="AlphaFoldDB" id="A0A0E9VCP6"/>
<protein>
    <submittedName>
        <fullName evidence="1">Uncharacterized protein</fullName>
    </submittedName>
</protein>
<dbReference type="EMBL" id="GBXM01032755">
    <property type="protein sequence ID" value="JAH75822.1"/>
    <property type="molecule type" value="Transcribed_RNA"/>
</dbReference>
<organism evidence="1">
    <name type="scientific">Anguilla anguilla</name>
    <name type="common">European freshwater eel</name>
    <name type="synonym">Muraena anguilla</name>
    <dbReference type="NCBI Taxonomy" id="7936"/>
    <lineage>
        <taxon>Eukaryota</taxon>
        <taxon>Metazoa</taxon>
        <taxon>Chordata</taxon>
        <taxon>Craniata</taxon>
        <taxon>Vertebrata</taxon>
        <taxon>Euteleostomi</taxon>
        <taxon>Actinopterygii</taxon>
        <taxon>Neopterygii</taxon>
        <taxon>Teleostei</taxon>
        <taxon>Anguilliformes</taxon>
        <taxon>Anguillidae</taxon>
        <taxon>Anguilla</taxon>
    </lineage>
</organism>
<accession>A0A0E9VCP6</accession>
<reference evidence="1" key="1">
    <citation type="submission" date="2014-11" db="EMBL/GenBank/DDBJ databases">
        <authorList>
            <person name="Amaro Gonzalez C."/>
        </authorList>
    </citation>
    <scope>NUCLEOTIDE SEQUENCE</scope>
</reference>